<evidence type="ECO:0000256" key="1">
    <source>
        <dbReference type="ARBA" id="ARBA00009981"/>
    </source>
</evidence>
<name>A0A2I2MED8_9BACT</name>
<dbReference type="NCBIfam" id="TIGR01552">
    <property type="entry name" value="phd_fam"/>
    <property type="match status" value="1"/>
</dbReference>
<dbReference type="OrthoDB" id="361531at2"/>
<dbReference type="InterPro" id="IPR036165">
    <property type="entry name" value="YefM-like_sf"/>
</dbReference>
<proteinExistence type="inferred from homology"/>
<dbReference type="InterPro" id="IPR006442">
    <property type="entry name" value="Antitoxin_Phd/YefM"/>
</dbReference>
<evidence type="ECO:0000256" key="2">
    <source>
        <dbReference type="RuleBase" id="RU362080"/>
    </source>
</evidence>
<dbReference type="PANTHER" id="PTHR35377:SF8">
    <property type="entry name" value="ANTITOXIN VAPB22"/>
    <property type="match status" value="1"/>
</dbReference>
<protein>
    <recommendedName>
        <fullName evidence="2">Antitoxin</fullName>
    </recommendedName>
</protein>
<dbReference type="EMBL" id="LT966316">
    <property type="protein sequence ID" value="SOU91673.1"/>
    <property type="molecule type" value="Genomic_DNA"/>
</dbReference>
<dbReference type="AlphaFoldDB" id="A0A2I2MED8"/>
<comment type="similarity">
    <text evidence="1 2">Belongs to the phD/YefM antitoxin family.</text>
</comment>
<evidence type="ECO:0000313" key="3">
    <source>
        <dbReference type="EMBL" id="SOU91673.1"/>
    </source>
</evidence>
<dbReference type="Pfam" id="PF02604">
    <property type="entry name" value="PhdYeFM_antitox"/>
    <property type="match status" value="1"/>
</dbReference>
<dbReference type="RefSeq" id="WP_023524275.1">
    <property type="nucleotide sequence ID" value="NZ_JBPKCJ010000001.1"/>
</dbReference>
<organism evidence="3">
    <name type="scientific">Leptospirillum ferriphilum</name>
    <dbReference type="NCBI Taxonomy" id="178606"/>
    <lineage>
        <taxon>Bacteria</taxon>
        <taxon>Pseudomonadati</taxon>
        <taxon>Nitrospirota</taxon>
        <taxon>Nitrospiria</taxon>
        <taxon>Nitrospirales</taxon>
        <taxon>Nitrospiraceae</taxon>
        <taxon>Leptospirillum</taxon>
    </lineage>
</organism>
<dbReference type="Gene3D" id="3.40.1620.10">
    <property type="entry name" value="YefM-like domain"/>
    <property type="match status" value="1"/>
</dbReference>
<dbReference type="SUPFAM" id="SSF143120">
    <property type="entry name" value="YefM-like"/>
    <property type="match status" value="1"/>
</dbReference>
<sequence>MKSVGAYEMKTHLSRLLEEVEKGERIVITRHGRPIAELIPYPVRNTEKIRKAILGLKEFQKSHS</sequence>
<comment type="function">
    <text evidence="2">Antitoxin component of a type II toxin-antitoxin (TA) system.</text>
</comment>
<accession>A0A2I2MED8</accession>
<reference evidence="3" key="1">
    <citation type="submission" date="2017-12" db="EMBL/GenBank/DDBJ databases">
        <authorList>
            <consortium name="SysMetEx"/>
        </authorList>
    </citation>
    <scope>NUCLEOTIDE SEQUENCE</scope>
    <source>
        <strain evidence="3">Pb_238</strain>
    </source>
</reference>
<dbReference type="PANTHER" id="PTHR35377">
    <property type="entry name" value="ANTITOXIN VAPB49-RELATED-RELATED"/>
    <property type="match status" value="1"/>
</dbReference>
<gene>
    <name evidence="3" type="ORF">LFTS_00285</name>
</gene>
<dbReference type="InterPro" id="IPR051416">
    <property type="entry name" value="phD-YefM_TA_antitoxins"/>
</dbReference>